<dbReference type="GO" id="GO:0042742">
    <property type="term" value="P:defense response to bacterium"/>
    <property type="evidence" value="ECO:0007669"/>
    <property type="project" value="UniProtKB-KW"/>
</dbReference>
<reference evidence="7" key="1">
    <citation type="submission" date="2023-01" db="EMBL/GenBank/DDBJ databases">
        <title>The diversity of Class Acidimicrobiia in South China Sea sediment environments and the proposal of Iamia marina sp. nov., a novel species of the genus Iamia.</title>
        <authorList>
            <person name="He Y."/>
            <person name="Tian X."/>
        </authorList>
    </citation>
    <scope>NUCLEOTIDE SEQUENCE</scope>
    <source>
        <strain evidence="7">DSM 19957</strain>
    </source>
</reference>
<name>A0AAE9YAG5_9ACTN</name>
<dbReference type="Pfam" id="PF00960">
    <property type="entry name" value="Neocarzinostat"/>
    <property type="match status" value="1"/>
</dbReference>
<evidence type="ECO:0000256" key="2">
    <source>
        <dbReference type="ARBA" id="ARBA00022529"/>
    </source>
</evidence>
<dbReference type="Proteomes" id="UP001216390">
    <property type="component" value="Chromosome"/>
</dbReference>
<keyword evidence="3" id="KW-0044">Antibiotic</keyword>
<keyword evidence="5" id="KW-1015">Disulfide bond</keyword>
<dbReference type="PROSITE" id="PS51257">
    <property type="entry name" value="PROKAR_LIPOPROTEIN"/>
    <property type="match status" value="1"/>
</dbReference>
<dbReference type="InterPro" id="IPR002186">
    <property type="entry name" value="Neocarzinostatin_fam"/>
</dbReference>
<keyword evidence="6" id="KW-0732">Signal</keyword>
<dbReference type="SUPFAM" id="SSF49319">
    <property type="entry name" value="Actinoxanthin-like"/>
    <property type="match status" value="1"/>
</dbReference>
<sequence length="268" mass="27804">MVRRTILALVAVLALVLASGACDRPAGSGLDIRAVGPTSGLEPGDLVEVRISGADPGQTLYLYQCAGGPTRSGCRADGRMAVVAGPGGAATAHWRAQGTAYASPYDGFNDMTEGCRPDRCSLNVTARIEDLNGTGPQPPPLALRFAGDRATFSATPTRDLTGGQRISVTGRAPGAEGRRVRIARALDSTSRNERYIQKVGGSVYVTVGRDGTFRGTFTLPAGVAGDPTAGCSEGFNLSCVLTAWVVKADGSAIDTSFGRPLVALDYRR</sequence>
<dbReference type="AlphaFoldDB" id="A0AAE9YAG5"/>
<gene>
    <name evidence="7" type="ORF">PO878_12935</name>
</gene>
<proteinExistence type="inferred from homology"/>
<evidence type="ECO:0000256" key="6">
    <source>
        <dbReference type="SAM" id="SignalP"/>
    </source>
</evidence>
<evidence type="ECO:0000313" key="8">
    <source>
        <dbReference type="Proteomes" id="UP001216390"/>
    </source>
</evidence>
<evidence type="ECO:0000256" key="3">
    <source>
        <dbReference type="ARBA" id="ARBA00023022"/>
    </source>
</evidence>
<accession>A0AAE9YAG5</accession>
<dbReference type="KEGG" id="ima:PO878_12935"/>
<dbReference type="Gene3D" id="2.60.40.230">
    <property type="entry name" value="Neocarzinostatin-like"/>
    <property type="match status" value="2"/>
</dbReference>
<feature type="chain" id="PRO_5042293565" evidence="6">
    <location>
        <begin position="22"/>
        <end position="268"/>
    </location>
</feature>
<dbReference type="EMBL" id="CP116942">
    <property type="protein sequence ID" value="WCO65402.1"/>
    <property type="molecule type" value="Genomic_DNA"/>
</dbReference>
<keyword evidence="4" id="KW-0238">DNA-binding</keyword>
<dbReference type="RefSeq" id="WP_272734927.1">
    <property type="nucleotide sequence ID" value="NZ_CP116942.1"/>
</dbReference>
<evidence type="ECO:0000256" key="1">
    <source>
        <dbReference type="ARBA" id="ARBA00010648"/>
    </source>
</evidence>
<protein>
    <submittedName>
        <fullName evidence="7">Neocarzinostatin apoprotein domain-containing protein</fullName>
    </submittedName>
</protein>
<keyword evidence="8" id="KW-1185">Reference proteome</keyword>
<dbReference type="InterPro" id="IPR027273">
    <property type="entry name" value="Neocarzinostatin-like"/>
</dbReference>
<keyword evidence="2" id="KW-0929">Antimicrobial</keyword>
<evidence type="ECO:0000256" key="4">
    <source>
        <dbReference type="ARBA" id="ARBA00023125"/>
    </source>
</evidence>
<feature type="signal peptide" evidence="6">
    <location>
        <begin position="1"/>
        <end position="21"/>
    </location>
</feature>
<evidence type="ECO:0000313" key="7">
    <source>
        <dbReference type="EMBL" id="WCO65402.1"/>
    </source>
</evidence>
<dbReference type="GO" id="GO:0003677">
    <property type="term" value="F:DNA binding"/>
    <property type="evidence" value="ECO:0007669"/>
    <property type="project" value="UniProtKB-KW"/>
</dbReference>
<comment type="similarity">
    <text evidence="1">Belongs to the neocarzinostatin family.</text>
</comment>
<organism evidence="7 8">
    <name type="scientific">Iamia majanohamensis</name>
    <dbReference type="NCBI Taxonomy" id="467976"/>
    <lineage>
        <taxon>Bacteria</taxon>
        <taxon>Bacillati</taxon>
        <taxon>Actinomycetota</taxon>
        <taxon>Acidimicrobiia</taxon>
        <taxon>Acidimicrobiales</taxon>
        <taxon>Iamiaceae</taxon>
        <taxon>Iamia</taxon>
    </lineage>
</organism>
<evidence type="ECO:0000256" key="5">
    <source>
        <dbReference type="ARBA" id="ARBA00023157"/>
    </source>
</evidence>